<dbReference type="AlphaFoldDB" id="A0A7K1SYZ5"/>
<evidence type="ECO:0000313" key="9">
    <source>
        <dbReference type="EMBL" id="MVN22531.1"/>
    </source>
</evidence>
<gene>
    <name evidence="9" type="ORF">GO621_13415</name>
</gene>
<dbReference type="InterPro" id="IPR011990">
    <property type="entry name" value="TPR-like_helical_dom_sf"/>
</dbReference>
<dbReference type="InterPro" id="IPR012944">
    <property type="entry name" value="SusD_RagB_dom"/>
</dbReference>
<evidence type="ECO:0000256" key="2">
    <source>
        <dbReference type="ARBA" id="ARBA00006275"/>
    </source>
</evidence>
<evidence type="ECO:0000259" key="7">
    <source>
        <dbReference type="Pfam" id="PF07980"/>
    </source>
</evidence>
<dbReference type="Pfam" id="PF14322">
    <property type="entry name" value="SusD-like_3"/>
    <property type="match status" value="1"/>
</dbReference>
<dbReference type="Gene3D" id="1.25.40.390">
    <property type="match status" value="1"/>
</dbReference>
<dbReference type="GO" id="GO:0009279">
    <property type="term" value="C:cell outer membrane"/>
    <property type="evidence" value="ECO:0007669"/>
    <property type="project" value="UniProtKB-SubCell"/>
</dbReference>
<name>A0A7K1SYZ5_9SPHI</name>
<proteinExistence type="inferred from homology"/>
<dbReference type="EMBL" id="WPIK01000011">
    <property type="protein sequence ID" value="MVN22531.1"/>
    <property type="molecule type" value="Genomic_DNA"/>
</dbReference>
<feature type="signal peptide" evidence="6">
    <location>
        <begin position="1"/>
        <end position="20"/>
    </location>
</feature>
<keyword evidence="10" id="KW-1185">Reference proteome</keyword>
<evidence type="ECO:0000256" key="6">
    <source>
        <dbReference type="SAM" id="SignalP"/>
    </source>
</evidence>
<evidence type="ECO:0000313" key="10">
    <source>
        <dbReference type="Proteomes" id="UP000462014"/>
    </source>
</evidence>
<reference evidence="9 10" key="1">
    <citation type="submission" date="2019-12" db="EMBL/GenBank/DDBJ databases">
        <title>Mucilaginibacter sp. HMF7410 genome sequencing and assembly.</title>
        <authorList>
            <person name="Kang H."/>
            <person name="Cha I."/>
            <person name="Kim H."/>
            <person name="Joh K."/>
        </authorList>
    </citation>
    <scope>NUCLEOTIDE SEQUENCE [LARGE SCALE GENOMIC DNA]</scope>
    <source>
        <strain evidence="9 10">HMF7410</strain>
    </source>
</reference>
<feature type="domain" description="RagB/SusD" evidence="7">
    <location>
        <begin position="362"/>
        <end position="603"/>
    </location>
</feature>
<dbReference type="Proteomes" id="UP000462014">
    <property type="component" value="Unassembled WGS sequence"/>
</dbReference>
<comment type="subcellular location">
    <subcellularLocation>
        <location evidence="1">Cell outer membrane</location>
    </subcellularLocation>
</comment>
<feature type="chain" id="PRO_5029666655" evidence="6">
    <location>
        <begin position="21"/>
        <end position="603"/>
    </location>
</feature>
<evidence type="ECO:0000256" key="5">
    <source>
        <dbReference type="ARBA" id="ARBA00023237"/>
    </source>
</evidence>
<keyword evidence="5" id="KW-0998">Cell outer membrane</keyword>
<evidence type="ECO:0000256" key="1">
    <source>
        <dbReference type="ARBA" id="ARBA00004442"/>
    </source>
</evidence>
<sequence length="603" mass="65569">MKSYKKIAILLTAAIGILGASSCKKLLEQDPKASITPQFFTTSGGVLGGITGVYSDMRNLWGTEGFLYYTNSGVDETLVGGGSSTGGLAFGTYSNYVNNIGDVYNGLYGIFGIAYQDINTLNGVLQYGPTAFADVPTRTAYLAQAKFLRGFYYFHLLETFGSIPLHTNFITTPTLSDTRAPLADIYAQIIKDLTEASTELQNKPGETIASTGAASPFGGHSATKASALYLLSKVYLTRGWSAAAQSTDFQMALTTAQTLITNKGTYGVGLYASYADAYLEANDATNTEDLFAIEHSTDPKYGNYTASPSSGAVNGWAWFYRPNYPTVNPSYPSGSTGGSVMTRDLANGRPFFRVRPNADYIENVAFADKTNDYRYWNTFQTTWISNTANITTPRGTLTVGADTAIWMPPYDPGATKRAAFKGIVFLRPSLIATATGTNANPYTTSFFPSCKKFDDPLRPNVNDASQRPNVLFRFSEVYLIAAEAAFKMGDNTTAAAMLNVLRTRAAARPSTAPAAPTNAVTNMQITAAQVTLDFILDERTRELYGESLRWWDLTRTQSLVRRVQQYNAEAGPNIKDFEVLRPIPQTEIDLVTVGPKITQNPGF</sequence>
<dbReference type="Pfam" id="PF07980">
    <property type="entry name" value="SusD_RagB"/>
    <property type="match status" value="1"/>
</dbReference>
<dbReference type="RefSeq" id="WP_157567880.1">
    <property type="nucleotide sequence ID" value="NZ_WPIK01000011.1"/>
</dbReference>
<keyword evidence="4" id="KW-0472">Membrane</keyword>
<evidence type="ECO:0000256" key="3">
    <source>
        <dbReference type="ARBA" id="ARBA00022729"/>
    </source>
</evidence>
<comment type="similarity">
    <text evidence="2">Belongs to the SusD family.</text>
</comment>
<dbReference type="InterPro" id="IPR033985">
    <property type="entry name" value="SusD-like_N"/>
</dbReference>
<feature type="domain" description="SusD-like N-terminal" evidence="8">
    <location>
        <begin position="111"/>
        <end position="236"/>
    </location>
</feature>
<dbReference type="SUPFAM" id="SSF48452">
    <property type="entry name" value="TPR-like"/>
    <property type="match status" value="1"/>
</dbReference>
<evidence type="ECO:0000259" key="8">
    <source>
        <dbReference type="Pfam" id="PF14322"/>
    </source>
</evidence>
<comment type="caution">
    <text evidence="9">The sequence shown here is derived from an EMBL/GenBank/DDBJ whole genome shotgun (WGS) entry which is preliminary data.</text>
</comment>
<dbReference type="PROSITE" id="PS51257">
    <property type="entry name" value="PROKAR_LIPOPROTEIN"/>
    <property type="match status" value="1"/>
</dbReference>
<keyword evidence="3 6" id="KW-0732">Signal</keyword>
<organism evidence="9 10">
    <name type="scientific">Mucilaginibacter arboris</name>
    <dbReference type="NCBI Taxonomy" id="2682090"/>
    <lineage>
        <taxon>Bacteria</taxon>
        <taxon>Pseudomonadati</taxon>
        <taxon>Bacteroidota</taxon>
        <taxon>Sphingobacteriia</taxon>
        <taxon>Sphingobacteriales</taxon>
        <taxon>Sphingobacteriaceae</taxon>
        <taxon>Mucilaginibacter</taxon>
    </lineage>
</organism>
<accession>A0A7K1SYZ5</accession>
<evidence type="ECO:0000256" key="4">
    <source>
        <dbReference type="ARBA" id="ARBA00023136"/>
    </source>
</evidence>
<protein>
    <submittedName>
        <fullName evidence="9">RagB/SusD family nutrient uptake outer membrane protein</fullName>
    </submittedName>
</protein>